<evidence type="ECO:0000313" key="2">
    <source>
        <dbReference type="Proteomes" id="UP000095280"/>
    </source>
</evidence>
<feature type="compositionally biased region" description="Acidic residues" evidence="1">
    <location>
        <begin position="1"/>
        <end position="10"/>
    </location>
</feature>
<evidence type="ECO:0000256" key="1">
    <source>
        <dbReference type="SAM" id="MobiDB-lite"/>
    </source>
</evidence>
<feature type="compositionally biased region" description="Acidic residues" evidence="1">
    <location>
        <begin position="21"/>
        <end position="31"/>
    </location>
</feature>
<dbReference type="AlphaFoldDB" id="A0A1I8HFA1"/>
<feature type="compositionally biased region" description="Low complexity" evidence="1">
    <location>
        <begin position="143"/>
        <end position="153"/>
    </location>
</feature>
<sequence length="173" mass="18409">MEPDDDDDGDAADRRSAASNGEDDGEVEPEMEEIHSQLASRRPASATPAALAQSLPIAINRSAAVVAAAAQAAEDLPVTKPPADGADPPLPDSGEFKGMTDAERLYVMQAVSYRYTASVREHDQFGSEGRRTCASSPRRRATPAESSAAAAGSALPTNCWRLKNLGRRRTCRR</sequence>
<protein>
    <submittedName>
        <fullName evidence="3">Sigma70_r1_2 domain-containing protein</fullName>
    </submittedName>
</protein>
<feature type="compositionally biased region" description="Low complexity" evidence="1">
    <location>
        <begin position="38"/>
        <end position="50"/>
    </location>
</feature>
<dbReference type="Proteomes" id="UP000095280">
    <property type="component" value="Unplaced"/>
</dbReference>
<organism evidence="2 3">
    <name type="scientific">Macrostomum lignano</name>
    <dbReference type="NCBI Taxonomy" id="282301"/>
    <lineage>
        <taxon>Eukaryota</taxon>
        <taxon>Metazoa</taxon>
        <taxon>Spiralia</taxon>
        <taxon>Lophotrochozoa</taxon>
        <taxon>Platyhelminthes</taxon>
        <taxon>Rhabditophora</taxon>
        <taxon>Macrostomorpha</taxon>
        <taxon>Macrostomida</taxon>
        <taxon>Macrostomidae</taxon>
        <taxon>Macrostomum</taxon>
    </lineage>
</organism>
<feature type="region of interest" description="Disordered" evidence="1">
    <location>
        <begin position="122"/>
        <end position="153"/>
    </location>
</feature>
<proteinExistence type="predicted"/>
<keyword evidence="2" id="KW-1185">Reference proteome</keyword>
<evidence type="ECO:0000313" key="3">
    <source>
        <dbReference type="WBParaSite" id="maker-uti_cns_0005914-snap-gene-0.4-mRNA-1"/>
    </source>
</evidence>
<accession>A0A1I8HFA1</accession>
<feature type="compositionally biased region" description="Basic and acidic residues" evidence="1">
    <location>
        <begin position="122"/>
        <end position="131"/>
    </location>
</feature>
<name>A0A1I8HFA1_9PLAT</name>
<dbReference type="WBParaSite" id="maker-uti_cns_0005914-snap-gene-0.4-mRNA-1">
    <property type="protein sequence ID" value="maker-uti_cns_0005914-snap-gene-0.4-mRNA-1"/>
    <property type="gene ID" value="maker-uti_cns_0005914-snap-gene-0.4"/>
</dbReference>
<feature type="region of interest" description="Disordered" evidence="1">
    <location>
        <begin position="1"/>
        <end position="50"/>
    </location>
</feature>
<reference evidence="3" key="1">
    <citation type="submission" date="2016-11" db="UniProtKB">
        <authorList>
            <consortium name="WormBaseParasite"/>
        </authorList>
    </citation>
    <scope>IDENTIFICATION</scope>
</reference>
<feature type="region of interest" description="Disordered" evidence="1">
    <location>
        <begin position="66"/>
        <end position="97"/>
    </location>
</feature>